<comment type="caution">
    <text evidence="1">The sequence shown here is derived from an EMBL/GenBank/DDBJ whole genome shotgun (WGS) entry which is preliminary data.</text>
</comment>
<evidence type="ECO:0000313" key="1">
    <source>
        <dbReference type="EMBL" id="MDO1559799.1"/>
    </source>
</evidence>
<accession>A0ABT8SMK3</accession>
<dbReference type="Proteomes" id="UP001169063">
    <property type="component" value="Unassembled WGS sequence"/>
</dbReference>
<reference evidence="1" key="1">
    <citation type="submission" date="2023-07" db="EMBL/GenBank/DDBJ databases">
        <title>Brevundimonas soil sp. nov., isolated from the soil of chemical plant.</title>
        <authorList>
            <person name="Wu N."/>
        </authorList>
    </citation>
    <scope>NUCLEOTIDE SEQUENCE</scope>
    <source>
        <strain evidence="1">XZ-24</strain>
    </source>
</reference>
<organism evidence="1 2">
    <name type="scientific">Peiella sedimenti</name>
    <dbReference type="NCBI Taxonomy" id="3061083"/>
    <lineage>
        <taxon>Bacteria</taxon>
        <taxon>Pseudomonadati</taxon>
        <taxon>Pseudomonadota</taxon>
        <taxon>Alphaproteobacteria</taxon>
        <taxon>Caulobacterales</taxon>
        <taxon>Caulobacteraceae</taxon>
        <taxon>Peiella</taxon>
    </lineage>
</organism>
<dbReference type="EMBL" id="JAUKTR010000004">
    <property type="protein sequence ID" value="MDO1559799.1"/>
    <property type="molecule type" value="Genomic_DNA"/>
</dbReference>
<keyword evidence="2" id="KW-1185">Reference proteome</keyword>
<sequence length="91" mass="9917">MPRRLLAALRFLCRLLNILEPDVGYPVLSISKLSMWATLCLTIFMAIKNPSSAELAAALGAQVAATANYGFRRWVQMKTRKGTYGPSADGA</sequence>
<gene>
    <name evidence="1" type="ORF">Q0812_10215</name>
</gene>
<name>A0ABT8SMK3_9CAUL</name>
<protein>
    <submittedName>
        <fullName evidence="1">Uncharacterized protein</fullName>
    </submittedName>
</protein>
<evidence type="ECO:0000313" key="2">
    <source>
        <dbReference type="Proteomes" id="UP001169063"/>
    </source>
</evidence>
<dbReference type="RefSeq" id="WP_302110231.1">
    <property type="nucleotide sequence ID" value="NZ_JAUKTR010000004.1"/>
</dbReference>
<proteinExistence type="predicted"/>